<accession>A0A398CAN3</accession>
<dbReference type="Proteomes" id="UP000266340">
    <property type="component" value="Unassembled WGS sequence"/>
</dbReference>
<keyword evidence="2" id="KW-1185">Reference proteome</keyword>
<proteinExistence type="predicted"/>
<evidence type="ECO:0000313" key="1">
    <source>
        <dbReference type="EMBL" id="RIE00196.1"/>
    </source>
</evidence>
<protein>
    <recommendedName>
        <fullName evidence="3">GNAT family N-acetyltransferase</fullName>
    </recommendedName>
</protein>
<evidence type="ECO:0008006" key="3">
    <source>
        <dbReference type="Google" id="ProtNLM"/>
    </source>
</evidence>
<gene>
    <name evidence="1" type="ORF">D3H35_29605</name>
</gene>
<comment type="caution">
    <text evidence="1">The sequence shown here is derived from an EMBL/GenBank/DDBJ whole genome shotgun (WGS) entry which is preliminary data.</text>
</comment>
<name>A0A398CAN3_9BACL</name>
<evidence type="ECO:0000313" key="2">
    <source>
        <dbReference type="Proteomes" id="UP000266340"/>
    </source>
</evidence>
<dbReference type="OrthoDB" id="2653709at2"/>
<sequence length="181" mass="20512">MPFEFRISNFEMDHEAYMDFLIRHHDELNLPYPFAMKLSFISSPLFLGKAMLVIDEVSYRMVGAAGFGYGTGPGDYEDRHICQVEVAFIEEHLRCTSLFAQGLRALVDAIQSDNPDVRQVQFWASATEERLNRLFAKFLALPGSTRSTVNGLALFTVPLHELEAYCSRLRRSVIAGNNEKA</sequence>
<reference evidence="1 2" key="1">
    <citation type="submission" date="2018-09" db="EMBL/GenBank/DDBJ databases">
        <title>Cohnella cavernae sp. nov., isolated from a karst cave.</title>
        <authorList>
            <person name="Zhu H."/>
        </authorList>
    </citation>
    <scope>NUCLEOTIDE SEQUENCE [LARGE SCALE GENOMIC DNA]</scope>
    <source>
        <strain evidence="1 2">K2E09-144</strain>
    </source>
</reference>
<dbReference type="RefSeq" id="WP_119152650.1">
    <property type="nucleotide sequence ID" value="NZ_JBHSOV010000008.1"/>
</dbReference>
<dbReference type="EMBL" id="QXJM01000063">
    <property type="protein sequence ID" value="RIE00196.1"/>
    <property type="molecule type" value="Genomic_DNA"/>
</dbReference>
<organism evidence="1 2">
    <name type="scientific">Cohnella faecalis</name>
    <dbReference type="NCBI Taxonomy" id="2315694"/>
    <lineage>
        <taxon>Bacteria</taxon>
        <taxon>Bacillati</taxon>
        <taxon>Bacillota</taxon>
        <taxon>Bacilli</taxon>
        <taxon>Bacillales</taxon>
        <taxon>Paenibacillaceae</taxon>
        <taxon>Cohnella</taxon>
    </lineage>
</organism>
<dbReference type="AlphaFoldDB" id="A0A398CAN3"/>